<dbReference type="Pfam" id="PF20946">
    <property type="entry name" value="Ctf4_C"/>
    <property type="match status" value="1"/>
</dbReference>
<dbReference type="GeneID" id="73468452"/>
<dbReference type="RefSeq" id="XP_049265066.1">
    <property type="nucleotide sequence ID" value="XM_049405326.1"/>
</dbReference>
<evidence type="ECO:0000259" key="1">
    <source>
        <dbReference type="Pfam" id="PF20946"/>
    </source>
</evidence>
<protein>
    <submittedName>
        <fullName evidence="2">Mcl1</fullName>
    </submittedName>
</protein>
<dbReference type="Proteomes" id="UP000694255">
    <property type="component" value="Unassembled WGS sequence"/>
</dbReference>
<dbReference type="OrthoDB" id="427368at2759"/>
<proteinExistence type="predicted"/>
<name>A0A8J5V3X3_9ASCO</name>
<sequence>MMYDRSLLKLYAEACKEAQITKAWKVAKMIKKEELHAAFKIAERLEYLQFAQRIQNKREQLMESNAEDDDEEDDLRRR</sequence>
<dbReference type="InterPro" id="IPR048591">
    <property type="entry name" value="WDHD1/CFT4_hel"/>
</dbReference>
<keyword evidence="3" id="KW-1185">Reference proteome</keyword>
<organism evidence="2 3">
    <name type="scientific">[Candida] subhashii</name>
    <dbReference type="NCBI Taxonomy" id="561895"/>
    <lineage>
        <taxon>Eukaryota</taxon>
        <taxon>Fungi</taxon>
        <taxon>Dikarya</taxon>
        <taxon>Ascomycota</taxon>
        <taxon>Saccharomycotina</taxon>
        <taxon>Pichiomycetes</taxon>
        <taxon>Debaryomycetaceae</taxon>
        <taxon>Spathaspora</taxon>
    </lineage>
</organism>
<dbReference type="EMBL" id="JAGSYN010000063">
    <property type="protein sequence ID" value="KAG7664834.1"/>
    <property type="molecule type" value="Genomic_DNA"/>
</dbReference>
<evidence type="ECO:0000313" key="3">
    <source>
        <dbReference type="Proteomes" id="UP000694255"/>
    </source>
</evidence>
<feature type="domain" description="WDHD1/CFT4 helical bundle" evidence="1">
    <location>
        <begin position="2"/>
        <end position="63"/>
    </location>
</feature>
<reference evidence="2 3" key="1">
    <citation type="journal article" date="2021" name="DNA Res.">
        <title>Genome analysis of Candida subhashii reveals its hybrid nature and dual mitochondrial genome conformations.</title>
        <authorList>
            <person name="Mixao V."/>
            <person name="Hegedusova E."/>
            <person name="Saus E."/>
            <person name="Pryszcz L.P."/>
            <person name="Cillingova A."/>
            <person name="Nosek J."/>
            <person name="Gabaldon T."/>
        </authorList>
    </citation>
    <scope>NUCLEOTIDE SEQUENCE [LARGE SCALE GENOMIC DNA]</scope>
    <source>
        <strain evidence="2 3">CBS 10753</strain>
    </source>
</reference>
<evidence type="ECO:0000313" key="2">
    <source>
        <dbReference type="EMBL" id="KAG7664834.1"/>
    </source>
</evidence>
<accession>A0A8J5V3X3</accession>
<dbReference type="AlphaFoldDB" id="A0A8J5V3X3"/>
<gene>
    <name evidence="2" type="ORF">J8A68_001651</name>
</gene>
<comment type="caution">
    <text evidence="2">The sequence shown here is derived from an EMBL/GenBank/DDBJ whole genome shotgun (WGS) entry which is preliminary data.</text>
</comment>